<keyword evidence="3" id="KW-1185">Reference proteome</keyword>
<reference evidence="2" key="2">
    <citation type="submission" date="2023-06" db="EMBL/GenBank/DDBJ databases">
        <authorList>
            <consortium name="Lawrence Berkeley National Laboratory"/>
            <person name="Haridas S."/>
            <person name="Hensen N."/>
            <person name="Bonometti L."/>
            <person name="Westerberg I."/>
            <person name="Brannstrom I.O."/>
            <person name="Guillou S."/>
            <person name="Cros-Aarteil S."/>
            <person name="Calhoun S."/>
            <person name="Kuo A."/>
            <person name="Mondo S."/>
            <person name="Pangilinan J."/>
            <person name="Riley R."/>
            <person name="Labutti K."/>
            <person name="Andreopoulos B."/>
            <person name="Lipzen A."/>
            <person name="Chen C."/>
            <person name="Yanf M."/>
            <person name="Daum C."/>
            <person name="Ng V."/>
            <person name="Clum A."/>
            <person name="Steindorff A."/>
            <person name="Ohm R."/>
            <person name="Martin F."/>
            <person name="Silar P."/>
            <person name="Natvig D."/>
            <person name="Lalanne C."/>
            <person name="Gautier V."/>
            <person name="Ament-Velasquez S.L."/>
            <person name="Kruys A."/>
            <person name="Hutchinson M.I."/>
            <person name="Powell A.J."/>
            <person name="Barry K."/>
            <person name="Miller A.N."/>
            <person name="Grigoriev I.V."/>
            <person name="Debuchy R."/>
            <person name="Gladieux P."/>
            <person name="Thoren M.H."/>
            <person name="Johannesson H."/>
        </authorList>
    </citation>
    <scope>NUCLEOTIDE SEQUENCE</scope>
    <source>
        <strain evidence="2">CBS 168.71</strain>
    </source>
</reference>
<evidence type="ECO:0000256" key="1">
    <source>
        <dbReference type="SAM" id="Phobius"/>
    </source>
</evidence>
<keyword evidence="1" id="KW-0812">Transmembrane</keyword>
<protein>
    <submittedName>
        <fullName evidence="2">Uncharacterized protein</fullName>
    </submittedName>
</protein>
<sequence length="123" mass="13055">MCSSKPILDVTVALTISLSSAKVQQLWTSRRMKGLFAPQTSGKPGDSPLGRTSTLSLPLSLSLRSVPGSLPMSRSLWGMSHPGSAALPKPAGICLLFLFVLSFAIAIGESTKKEKKGKRRMGI</sequence>
<dbReference type="GeneID" id="87835055"/>
<evidence type="ECO:0000313" key="3">
    <source>
        <dbReference type="Proteomes" id="UP001278766"/>
    </source>
</evidence>
<dbReference type="AlphaFoldDB" id="A0AAE0LTZ2"/>
<keyword evidence="1" id="KW-1133">Transmembrane helix</keyword>
<gene>
    <name evidence="2" type="ORF">B0H64DRAFT_130179</name>
</gene>
<reference evidence="2" key="1">
    <citation type="journal article" date="2023" name="Mol. Phylogenet. Evol.">
        <title>Genome-scale phylogeny and comparative genomics of the fungal order Sordariales.</title>
        <authorList>
            <person name="Hensen N."/>
            <person name="Bonometti L."/>
            <person name="Westerberg I."/>
            <person name="Brannstrom I.O."/>
            <person name="Guillou S."/>
            <person name="Cros-Aarteil S."/>
            <person name="Calhoun S."/>
            <person name="Haridas S."/>
            <person name="Kuo A."/>
            <person name="Mondo S."/>
            <person name="Pangilinan J."/>
            <person name="Riley R."/>
            <person name="LaButti K."/>
            <person name="Andreopoulos B."/>
            <person name="Lipzen A."/>
            <person name="Chen C."/>
            <person name="Yan M."/>
            <person name="Daum C."/>
            <person name="Ng V."/>
            <person name="Clum A."/>
            <person name="Steindorff A."/>
            <person name="Ohm R.A."/>
            <person name="Martin F."/>
            <person name="Silar P."/>
            <person name="Natvig D.O."/>
            <person name="Lalanne C."/>
            <person name="Gautier V."/>
            <person name="Ament-Velasquez S.L."/>
            <person name="Kruys A."/>
            <person name="Hutchinson M.I."/>
            <person name="Powell A.J."/>
            <person name="Barry K."/>
            <person name="Miller A.N."/>
            <person name="Grigoriev I.V."/>
            <person name="Debuchy R."/>
            <person name="Gladieux P."/>
            <person name="Hiltunen Thoren M."/>
            <person name="Johannesson H."/>
        </authorList>
    </citation>
    <scope>NUCLEOTIDE SEQUENCE</scope>
    <source>
        <strain evidence="2">CBS 168.71</strain>
    </source>
</reference>
<keyword evidence="1" id="KW-0472">Membrane</keyword>
<organism evidence="2 3">
    <name type="scientific">Chaetomium fimeti</name>
    <dbReference type="NCBI Taxonomy" id="1854472"/>
    <lineage>
        <taxon>Eukaryota</taxon>
        <taxon>Fungi</taxon>
        <taxon>Dikarya</taxon>
        <taxon>Ascomycota</taxon>
        <taxon>Pezizomycotina</taxon>
        <taxon>Sordariomycetes</taxon>
        <taxon>Sordariomycetidae</taxon>
        <taxon>Sordariales</taxon>
        <taxon>Chaetomiaceae</taxon>
        <taxon>Chaetomium</taxon>
    </lineage>
</organism>
<dbReference type="RefSeq" id="XP_062661220.1">
    <property type="nucleotide sequence ID" value="XM_062798107.1"/>
</dbReference>
<dbReference type="Proteomes" id="UP001278766">
    <property type="component" value="Unassembled WGS sequence"/>
</dbReference>
<evidence type="ECO:0000313" key="2">
    <source>
        <dbReference type="EMBL" id="KAK3297706.1"/>
    </source>
</evidence>
<proteinExistence type="predicted"/>
<name>A0AAE0LTZ2_9PEZI</name>
<dbReference type="EMBL" id="JAUEPN010000003">
    <property type="protein sequence ID" value="KAK3297706.1"/>
    <property type="molecule type" value="Genomic_DNA"/>
</dbReference>
<feature type="transmembrane region" description="Helical" evidence="1">
    <location>
        <begin position="90"/>
        <end position="111"/>
    </location>
</feature>
<comment type="caution">
    <text evidence="2">The sequence shown here is derived from an EMBL/GenBank/DDBJ whole genome shotgun (WGS) entry which is preliminary data.</text>
</comment>
<accession>A0AAE0LTZ2</accession>